<feature type="compositionally biased region" description="Basic and acidic residues" evidence="2">
    <location>
        <begin position="333"/>
        <end position="356"/>
    </location>
</feature>
<dbReference type="EMBL" id="VJMJ01000243">
    <property type="protein sequence ID" value="KAF0725356.1"/>
    <property type="molecule type" value="Genomic_DNA"/>
</dbReference>
<keyword evidence="4" id="KW-1185">Reference proteome</keyword>
<dbReference type="Proteomes" id="UP000481153">
    <property type="component" value="Unassembled WGS sequence"/>
</dbReference>
<keyword evidence="1" id="KW-0175">Coiled coil</keyword>
<dbReference type="VEuPathDB" id="FungiDB:AeMF1_010165"/>
<evidence type="ECO:0000256" key="1">
    <source>
        <dbReference type="SAM" id="Coils"/>
    </source>
</evidence>
<evidence type="ECO:0000313" key="4">
    <source>
        <dbReference type="Proteomes" id="UP000481153"/>
    </source>
</evidence>
<accession>A0A6G0WDG8</accession>
<evidence type="ECO:0000256" key="2">
    <source>
        <dbReference type="SAM" id="MobiDB-lite"/>
    </source>
</evidence>
<proteinExistence type="predicted"/>
<feature type="region of interest" description="Disordered" evidence="2">
    <location>
        <begin position="333"/>
        <end position="361"/>
    </location>
</feature>
<comment type="caution">
    <text evidence="3">The sequence shown here is derived from an EMBL/GenBank/DDBJ whole genome shotgun (WGS) entry which is preliminary data.</text>
</comment>
<protein>
    <recommendedName>
        <fullName evidence="5">PWI domain-containing protein</fullName>
    </recommendedName>
</protein>
<organism evidence="3 4">
    <name type="scientific">Aphanomyces euteiches</name>
    <dbReference type="NCBI Taxonomy" id="100861"/>
    <lineage>
        <taxon>Eukaryota</taxon>
        <taxon>Sar</taxon>
        <taxon>Stramenopiles</taxon>
        <taxon>Oomycota</taxon>
        <taxon>Saprolegniomycetes</taxon>
        <taxon>Saprolegniales</taxon>
        <taxon>Verrucalvaceae</taxon>
        <taxon>Aphanomyces</taxon>
    </lineage>
</organism>
<gene>
    <name evidence="3" type="ORF">Ae201684_016127</name>
</gene>
<feature type="coiled-coil region" evidence="1">
    <location>
        <begin position="11"/>
        <end position="38"/>
    </location>
</feature>
<evidence type="ECO:0008006" key="5">
    <source>
        <dbReference type="Google" id="ProtNLM"/>
    </source>
</evidence>
<sequence length="372" mass="42617">MATLESLEDGLEARLAANRRMQDDLEEMEARIIAFLNETDIDLNPAVENVSCQCIPEHFVPSESLASHLKRCHGIQQPDVTTCEFFYRHIPSVENVRATHQEPIQFAPSADPKAHFVDVISNPYEEATTDISFDEEVQSIVDTSTPASASNAFEKAVGTIAPQRQEFRDQVAGWKLIPAAFTSLDATRLHLPRIQAWIETWFETEKLQGKRDLVQYILGLFNQPSFCSPDLFVAELVDFLGIHTRRFVLALWKFLVVQIAQTYDMKHEEERERVTKPLKTPSSFDETMLDRKRQRVTYRGKSSRKSAKEMMRDLVASQMAALGQVPGWNLIHEPETETRSRCRDGDNQSQQRKQDEMYVPPAFYFPTFSSLE</sequence>
<reference evidence="3 4" key="1">
    <citation type="submission" date="2019-07" db="EMBL/GenBank/DDBJ databases">
        <title>Genomics analysis of Aphanomyces spp. identifies a new class of oomycete effector associated with host adaptation.</title>
        <authorList>
            <person name="Gaulin E."/>
        </authorList>
    </citation>
    <scope>NUCLEOTIDE SEQUENCE [LARGE SCALE GENOMIC DNA]</scope>
    <source>
        <strain evidence="3 4">ATCC 201684</strain>
    </source>
</reference>
<evidence type="ECO:0000313" key="3">
    <source>
        <dbReference type="EMBL" id="KAF0725356.1"/>
    </source>
</evidence>
<name>A0A6G0WDG8_9STRA</name>
<dbReference type="AlphaFoldDB" id="A0A6G0WDG8"/>